<evidence type="ECO:0000313" key="6">
    <source>
        <dbReference type="EMBL" id="PZX19612.1"/>
    </source>
</evidence>
<feature type="transmembrane region" description="Helical" evidence="5">
    <location>
        <begin position="69"/>
        <end position="96"/>
    </location>
</feature>
<keyword evidence="2 5" id="KW-0812">Transmembrane</keyword>
<dbReference type="OrthoDB" id="5421146at2"/>
<organism evidence="6 7">
    <name type="scientific">Palleronia aestuarii</name>
    <dbReference type="NCBI Taxonomy" id="568105"/>
    <lineage>
        <taxon>Bacteria</taxon>
        <taxon>Pseudomonadati</taxon>
        <taxon>Pseudomonadota</taxon>
        <taxon>Alphaproteobacteria</taxon>
        <taxon>Rhodobacterales</taxon>
        <taxon>Roseobacteraceae</taxon>
        <taxon>Palleronia</taxon>
    </lineage>
</organism>
<dbReference type="EMBL" id="QKZL01000001">
    <property type="protein sequence ID" value="PZX19612.1"/>
    <property type="molecule type" value="Genomic_DNA"/>
</dbReference>
<feature type="transmembrane region" description="Helical" evidence="5">
    <location>
        <begin position="192"/>
        <end position="218"/>
    </location>
</feature>
<keyword evidence="3 5" id="KW-1133">Transmembrane helix</keyword>
<evidence type="ECO:0000313" key="7">
    <source>
        <dbReference type="Proteomes" id="UP000248916"/>
    </source>
</evidence>
<evidence type="ECO:0000256" key="2">
    <source>
        <dbReference type="ARBA" id="ARBA00022692"/>
    </source>
</evidence>
<evidence type="ECO:0000256" key="5">
    <source>
        <dbReference type="SAM" id="Phobius"/>
    </source>
</evidence>
<accession>A0A2W7P882</accession>
<comment type="caution">
    <text evidence="6">The sequence shown here is derived from an EMBL/GenBank/DDBJ whole genome shotgun (WGS) entry which is preliminary data.</text>
</comment>
<dbReference type="AlphaFoldDB" id="A0A2W7P882"/>
<keyword evidence="4 5" id="KW-0472">Membrane</keyword>
<dbReference type="Proteomes" id="UP000248916">
    <property type="component" value="Unassembled WGS sequence"/>
</dbReference>
<dbReference type="RefSeq" id="WP_111535299.1">
    <property type="nucleotide sequence ID" value="NZ_QKZL01000001.1"/>
</dbReference>
<keyword evidence="7" id="KW-1185">Reference proteome</keyword>
<evidence type="ECO:0000256" key="3">
    <source>
        <dbReference type="ARBA" id="ARBA00022989"/>
    </source>
</evidence>
<feature type="transmembrane region" description="Helical" evidence="5">
    <location>
        <begin position="22"/>
        <end position="49"/>
    </location>
</feature>
<name>A0A2W7P882_9RHOB</name>
<evidence type="ECO:0000256" key="1">
    <source>
        <dbReference type="ARBA" id="ARBA00004141"/>
    </source>
</evidence>
<dbReference type="Pfam" id="PF07264">
    <property type="entry name" value="EI24"/>
    <property type="match status" value="1"/>
</dbReference>
<proteinExistence type="predicted"/>
<sequence>MSILACVLKALGQIGDPKFRRVLFTGIALTVALLVAAYALFLGLLNWLVPDELTLPLLGPVTWIDDLLSGASILLMLVLSVFLMIPVASAFTSFFLDDVTDAVEARHYPHLPPARRLGFLEGLGDALNFLGVLVLANLAAFALYLMIPPAAPFIFLAMNGYLLGREYFQLIAARRLGREGARALRRVHMPRIWLAGCVMALPLVVPILNLVVPVIGAATFTHLYHRLPRAAVPSG</sequence>
<comment type="subcellular location">
    <subcellularLocation>
        <location evidence="1">Membrane</location>
        <topology evidence="1">Multi-pass membrane protein</topology>
    </subcellularLocation>
</comment>
<evidence type="ECO:0000256" key="4">
    <source>
        <dbReference type="ARBA" id="ARBA00023136"/>
    </source>
</evidence>
<dbReference type="InterPro" id="IPR059112">
    <property type="entry name" value="CysZ/EI24"/>
</dbReference>
<reference evidence="6 7" key="1">
    <citation type="submission" date="2018-06" db="EMBL/GenBank/DDBJ databases">
        <title>Genomic Encyclopedia of Archaeal and Bacterial Type Strains, Phase II (KMG-II): from individual species to whole genera.</title>
        <authorList>
            <person name="Goeker M."/>
        </authorList>
    </citation>
    <scope>NUCLEOTIDE SEQUENCE [LARGE SCALE GENOMIC DNA]</scope>
    <source>
        <strain evidence="6 7">DSM 22009</strain>
    </source>
</reference>
<gene>
    <name evidence="6" type="ORF">LX81_00068</name>
</gene>
<protein>
    <submittedName>
        <fullName evidence="6">Uncharacterized protein involved in cysteine biosynthesis</fullName>
    </submittedName>
</protein>